<dbReference type="InterPro" id="IPR036188">
    <property type="entry name" value="FAD/NAD-bd_sf"/>
</dbReference>
<dbReference type="Proteomes" id="UP001337655">
    <property type="component" value="Unassembled WGS sequence"/>
</dbReference>
<reference evidence="8 9" key="1">
    <citation type="submission" date="2023-08" db="EMBL/GenBank/DDBJ databases">
        <title>Black Yeasts Isolated from many extreme environments.</title>
        <authorList>
            <person name="Coleine C."/>
            <person name="Stajich J.E."/>
            <person name="Selbmann L."/>
        </authorList>
    </citation>
    <scope>NUCLEOTIDE SEQUENCE [LARGE SCALE GENOMIC DNA]</scope>
    <source>
        <strain evidence="8 9">CCFEE 5935</strain>
    </source>
</reference>
<dbReference type="Pfam" id="PF00732">
    <property type="entry name" value="GMC_oxred_N"/>
    <property type="match status" value="1"/>
</dbReference>
<evidence type="ECO:0000256" key="2">
    <source>
        <dbReference type="ARBA" id="ARBA00023180"/>
    </source>
</evidence>
<keyword evidence="9" id="KW-1185">Reference proteome</keyword>
<keyword evidence="6" id="KW-0732">Signal</keyword>
<organism evidence="8 9">
    <name type="scientific">Saxophila tyrrhenica</name>
    <dbReference type="NCBI Taxonomy" id="1690608"/>
    <lineage>
        <taxon>Eukaryota</taxon>
        <taxon>Fungi</taxon>
        <taxon>Dikarya</taxon>
        <taxon>Ascomycota</taxon>
        <taxon>Pezizomycotina</taxon>
        <taxon>Dothideomycetes</taxon>
        <taxon>Dothideomycetidae</taxon>
        <taxon>Mycosphaerellales</taxon>
        <taxon>Extremaceae</taxon>
        <taxon>Saxophila</taxon>
    </lineage>
</organism>
<evidence type="ECO:0000256" key="4">
    <source>
        <dbReference type="PIRSR" id="PIRSR000137-2"/>
    </source>
</evidence>
<feature type="domain" description="Glucose-methanol-choline oxidoreductase N-terminal" evidence="7">
    <location>
        <begin position="378"/>
        <end position="392"/>
    </location>
</feature>
<evidence type="ECO:0000313" key="9">
    <source>
        <dbReference type="Proteomes" id="UP001337655"/>
    </source>
</evidence>
<evidence type="ECO:0000256" key="5">
    <source>
        <dbReference type="SAM" id="MobiDB-lite"/>
    </source>
</evidence>
<dbReference type="InterPro" id="IPR012132">
    <property type="entry name" value="GMC_OxRdtase"/>
</dbReference>
<dbReference type="Gene3D" id="3.30.560.10">
    <property type="entry name" value="Glucose Oxidase, domain 3"/>
    <property type="match status" value="2"/>
</dbReference>
<name>A0AAV9PN89_9PEZI</name>
<dbReference type="InterPro" id="IPR007867">
    <property type="entry name" value="GMC_OxRtase_C"/>
</dbReference>
<keyword evidence="2" id="KW-0325">Glycoprotein</keyword>
<dbReference type="GO" id="GO:0044550">
    <property type="term" value="P:secondary metabolite biosynthetic process"/>
    <property type="evidence" value="ECO:0007669"/>
    <property type="project" value="TreeGrafter"/>
</dbReference>
<comment type="caution">
    <text evidence="8">The sequence shown here is derived from an EMBL/GenBank/DDBJ whole genome shotgun (WGS) entry which is preliminary data.</text>
</comment>
<keyword evidence="4" id="KW-0285">Flavoprotein</keyword>
<feature type="binding site" evidence="4">
    <location>
        <begin position="656"/>
        <end position="657"/>
    </location>
    <ligand>
        <name>FAD</name>
        <dbReference type="ChEBI" id="CHEBI:57692"/>
    </ligand>
</feature>
<sequence length="675" mass="73073">MAGNSTVAKLCYGLLFGVQLVAALSRRQSGFDAENPYNERLQSLSLLGSHFGLIDIPQTFDYIVVGGGTGGLTVANRLAENNTVAVIEAGGFYEIQNSNLTEVPANSVYYLGKAPLWNNPLIDWFQQTTPQAGLNDDSVLFSQGHTLGGGSARNFMWYQRGARTAYSQWANMTGDDSWSFDSFNEFMKKPVQFTPPESLDSVPPGCSSSPAKHGNGKGHGPPATAPGLSKAPGLAKKKSTCQQTPLYDESDYNQNGGPLQVSYARFLEPSNAYIGAGLSELGLKQLPGMVDGNLLGWMNCADTIDPITQTRSSSETSMLRDAIKKNFNLQIFTETLAKKILFNDNKRAYGVELEVSGIGSGKVNFMLNATKEVIVSAGAFRSPQLLMVSGVGPSQTLSDNGIEEVSALEGVGQGMMDHIWSAITREVDVETIAYLADPDYLAAQNAEYIESRTGMNTNPGGTIISFERLPEGSISQSTRDDLDAEFGGDWPDVEYFNQDAYASTNDDYLLSAPDFKNYTAMAATIIAPFSRGNVTINSKDTADHPLVNPNWLTDPRDMEILIAAFKRVRQLFETKAMQPALIGGEVYPGEDVQTDAQIEAIIRRSADTVFHPACTCRMGQESDDMAVLDSKARVFGTKGLRVVDASSFPKLIPGHPQGTVYGLAEKIAYEILNGD</sequence>
<proteinExistence type="inferred from homology"/>
<evidence type="ECO:0000259" key="7">
    <source>
        <dbReference type="PROSITE" id="PS00624"/>
    </source>
</evidence>
<dbReference type="Pfam" id="PF05199">
    <property type="entry name" value="GMC_oxred_C"/>
    <property type="match status" value="1"/>
</dbReference>
<dbReference type="PROSITE" id="PS00624">
    <property type="entry name" value="GMC_OXRED_2"/>
    <property type="match status" value="1"/>
</dbReference>
<evidence type="ECO:0000256" key="3">
    <source>
        <dbReference type="PIRSR" id="PIRSR000137-1"/>
    </source>
</evidence>
<keyword evidence="4" id="KW-0274">FAD</keyword>
<protein>
    <recommendedName>
        <fullName evidence="7">Glucose-methanol-choline oxidoreductase N-terminal domain-containing protein</fullName>
    </recommendedName>
</protein>
<dbReference type="Gene3D" id="3.50.50.60">
    <property type="entry name" value="FAD/NAD(P)-binding domain"/>
    <property type="match status" value="2"/>
</dbReference>
<feature type="active site" description="Proton acceptor" evidence="3">
    <location>
        <position position="655"/>
    </location>
</feature>
<evidence type="ECO:0000256" key="1">
    <source>
        <dbReference type="ARBA" id="ARBA00010790"/>
    </source>
</evidence>
<feature type="active site" description="Proton donor" evidence="3">
    <location>
        <position position="611"/>
    </location>
</feature>
<dbReference type="GO" id="GO:0050660">
    <property type="term" value="F:flavin adenine dinucleotide binding"/>
    <property type="evidence" value="ECO:0007669"/>
    <property type="project" value="InterPro"/>
</dbReference>
<dbReference type="InterPro" id="IPR000172">
    <property type="entry name" value="GMC_OxRdtase_N"/>
</dbReference>
<dbReference type="PANTHER" id="PTHR11552:SF138">
    <property type="entry name" value="DEHYDROGENASE PKFF-RELATED"/>
    <property type="match status" value="1"/>
</dbReference>
<evidence type="ECO:0000256" key="6">
    <source>
        <dbReference type="SAM" id="SignalP"/>
    </source>
</evidence>
<feature type="region of interest" description="Disordered" evidence="5">
    <location>
        <begin position="194"/>
        <end position="235"/>
    </location>
</feature>
<dbReference type="RefSeq" id="XP_064662403.1">
    <property type="nucleotide sequence ID" value="XM_064799648.1"/>
</dbReference>
<dbReference type="AlphaFoldDB" id="A0AAV9PN89"/>
<feature type="chain" id="PRO_5043799114" description="Glucose-methanol-choline oxidoreductase N-terminal domain-containing protein" evidence="6">
    <location>
        <begin position="24"/>
        <end position="675"/>
    </location>
</feature>
<dbReference type="PANTHER" id="PTHR11552">
    <property type="entry name" value="GLUCOSE-METHANOL-CHOLINE GMC OXIDOREDUCTASE"/>
    <property type="match status" value="1"/>
</dbReference>
<gene>
    <name evidence="8" type="ORF">LTR77_002389</name>
</gene>
<dbReference type="EMBL" id="JAVRRT010000003">
    <property type="protein sequence ID" value="KAK5173708.1"/>
    <property type="molecule type" value="Genomic_DNA"/>
</dbReference>
<dbReference type="GeneID" id="89923736"/>
<evidence type="ECO:0000313" key="8">
    <source>
        <dbReference type="EMBL" id="KAK5173708.1"/>
    </source>
</evidence>
<dbReference type="PIRSF" id="PIRSF000137">
    <property type="entry name" value="Alcohol_oxidase"/>
    <property type="match status" value="1"/>
</dbReference>
<dbReference type="SUPFAM" id="SSF51905">
    <property type="entry name" value="FAD/NAD(P)-binding domain"/>
    <property type="match status" value="1"/>
</dbReference>
<comment type="cofactor">
    <cofactor evidence="4">
        <name>FAD</name>
        <dbReference type="ChEBI" id="CHEBI:57692"/>
    </cofactor>
</comment>
<dbReference type="SUPFAM" id="SSF54373">
    <property type="entry name" value="FAD-linked reductases, C-terminal domain"/>
    <property type="match status" value="1"/>
</dbReference>
<feature type="signal peptide" evidence="6">
    <location>
        <begin position="1"/>
        <end position="23"/>
    </location>
</feature>
<comment type="similarity">
    <text evidence="1">Belongs to the GMC oxidoreductase family.</text>
</comment>
<dbReference type="GO" id="GO:0016614">
    <property type="term" value="F:oxidoreductase activity, acting on CH-OH group of donors"/>
    <property type="evidence" value="ECO:0007669"/>
    <property type="project" value="InterPro"/>
</dbReference>
<accession>A0AAV9PN89</accession>